<reference evidence="1 2" key="1">
    <citation type="submission" date="2019-06" db="EMBL/GenBank/DDBJ databases">
        <title>Sequencing the genomes of 1000 actinobacteria strains.</title>
        <authorList>
            <person name="Klenk H.-P."/>
        </authorList>
    </citation>
    <scope>NUCLEOTIDE SEQUENCE [LARGE SCALE GENOMIC DNA]</scope>
    <source>
        <strain evidence="1 2">DSM 24683</strain>
    </source>
</reference>
<evidence type="ECO:0000313" key="2">
    <source>
        <dbReference type="Proteomes" id="UP000318380"/>
    </source>
</evidence>
<keyword evidence="2" id="KW-1185">Reference proteome</keyword>
<dbReference type="PROSITE" id="PS51257">
    <property type="entry name" value="PROKAR_LIPOPROTEIN"/>
    <property type="match status" value="1"/>
</dbReference>
<comment type="caution">
    <text evidence="1">The sequence shown here is derived from an EMBL/GenBank/DDBJ whole genome shotgun (WGS) entry which is preliminary data.</text>
</comment>
<evidence type="ECO:0000313" key="1">
    <source>
        <dbReference type="EMBL" id="TWD81517.1"/>
    </source>
</evidence>
<accession>A0A561BRI9</accession>
<dbReference type="Proteomes" id="UP000318380">
    <property type="component" value="Unassembled WGS sequence"/>
</dbReference>
<organism evidence="1 2">
    <name type="scientific">Kribbella amoyensis</name>
    <dbReference type="NCBI Taxonomy" id="996641"/>
    <lineage>
        <taxon>Bacteria</taxon>
        <taxon>Bacillati</taxon>
        <taxon>Actinomycetota</taxon>
        <taxon>Actinomycetes</taxon>
        <taxon>Propionibacteriales</taxon>
        <taxon>Kribbellaceae</taxon>
        <taxon>Kribbella</taxon>
    </lineage>
</organism>
<sequence length="297" mass="32050">MFRIAVIVLGLFGLVACGTRQPVPVTAELPPLPAGAKPFELFRRADLQQVEKADLVLFTDCLAAAGYPEERAVATGPGAVAVALLRPVVTPRTEVEARRYGFGAPASAVQAEVVRKDSAFYQVASQCEQSARAQLGDPREVGALRDRYTELGNALVQDRAKRVTAILTDYGTRLSACLAGRGYALPAGRTFDARGDLSQYGIIRGHHDPVPTPARSPGGVEIRPAIPARAYRPSQAEVVFALAFVRCGVSTGLFAELDRSERAIEQEIVERHVAEFHGLNPRIEALAQRAAEVLRDR</sequence>
<dbReference type="AlphaFoldDB" id="A0A561BRI9"/>
<name>A0A561BRI9_9ACTN</name>
<dbReference type="EMBL" id="VIVK01000001">
    <property type="protein sequence ID" value="TWD81517.1"/>
    <property type="molecule type" value="Genomic_DNA"/>
</dbReference>
<proteinExistence type="predicted"/>
<protein>
    <submittedName>
        <fullName evidence="1">Uncharacterized protein</fullName>
    </submittedName>
</protein>
<gene>
    <name evidence="1" type="ORF">FB561_2633</name>
</gene>